<dbReference type="PANTHER" id="PTHR30349:SF64">
    <property type="entry name" value="PROPHAGE INTEGRASE INTD-RELATED"/>
    <property type="match status" value="1"/>
</dbReference>
<keyword evidence="2" id="KW-0229">DNA integration</keyword>
<gene>
    <name evidence="8" type="primary">Int-Tn_3</name>
    <name evidence="8" type="ORF">NCTC10571_00674</name>
</gene>
<evidence type="ECO:0000313" key="8">
    <source>
        <dbReference type="EMBL" id="STY70535.1"/>
    </source>
</evidence>
<dbReference type="RefSeq" id="WP_091693975.1">
    <property type="nucleotide sequence ID" value="NZ_UGPP01000001.1"/>
</dbReference>
<evidence type="ECO:0000259" key="6">
    <source>
        <dbReference type="PROSITE" id="PS51898"/>
    </source>
</evidence>
<evidence type="ECO:0000259" key="7">
    <source>
        <dbReference type="PROSITE" id="PS51900"/>
    </source>
</evidence>
<dbReference type="Gene3D" id="1.10.443.10">
    <property type="entry name" value="Intergrase catalytic core"/>
    <property type="match status" value="1"/>
</dbReference>
<evidence type="ECO:0000256" key="4">
    <source>
        <dbReference type="ARBA" id="ARBA00023172"/>
    </source>
</evidence>
<dbReference type="InterPro" id="IPR010998">
    <property type="entry name" value="Integrase_recombinase_N"/>
</dbReference>
<dbReference type="Pfam" id="PF14659">
    <property type="entry name" value="Phage_int_SAM_3"/>
    <property type="match status" value="1"/>
</dbReference>
<dbReference type="InterPro" id="IPR004107">
    <property type="entry name" value="Integrase_SAM-like_N"/>
</dbReference>
<dbReference type="PROSITE" id="PS51900">
    <property type="entry name" value="CB"/>
    <property type="match status" value="1"/>
</dbReference>
<dbReference type="PANTHER" id="PTHR30349">
    <property type="entry name" value="PHAGE INTEGRASE-RELATED"/>
    <property type="match status" value="1"/>
</dbReference>
<dbReference type="InterPro" id="IPR002104">
    <property type="entry name" value="Integrase_catalytic"/>
</dbReference>
<keyword evidence="4" id="KW-0233">DNA recombination</keyword>
<dbReference type="InterPro" id="IPR050090">
    <property type="entry name" value="Tyrosine_recombinase_XerCD"/>
</dbReference>
<dbReference type="Gene3D" id="1.10.150.130">
    <property type="match status" value="1"/>
</dbReference>
<evidence type="ECO:0000256" key="5">
    <source>
        <dbReference type="PROSITE-ProRule" id="PRU01248"/>
    </source>
</evidence>
<dbReference type="Pfam" id="PF00589">
    <property type="entry name" value="Phage_integrase"/>
    <property type="match status" value="1"/>
</dbReference>
<evidence type="ECO:0000256" key="2">
    <source>
        <dbReference type="ARBA" id="ARBA00022908"/>
    </source>
</evidence>
<dbReference type="Pfam" id="PF14657">
    <property type="entry name" value="Arm-DNA-bind_4"/>
    <property type="match status" value="1"/>
</dbReference>
<sequence length="355" mass="41966">MPVYKNEQRGTWFTTFYYTDWTGTRKKKKKEGFTTKREAQAFEREFLERMAGTCDMKFSSLVAIYLDDCKSRIKASTLYTKTTIIEKYVLPYFKDTAINKITPTNIRQWQNTIKDDTNSKANQYLRAINTQISCIFNFAVRYYNLPKNPVKLCDPIGSKKGQELNFFTLDEFNQFIKKVNTDEPYYTIFNILFWTGIRRGELLALRPCDFDFENNLLHITRNMVYIQNYKPMITTPKTEKSKRTITLPKFLVDIVKNYIQKDFITSHDLLFEVSPTVLFNKLKHYIKLAGLKTIRIHDFRHSHASLLIEQGYSPLMIAERLGHEKIETTLKTYSHLYPNKQNELAEKLQQLHQNI</sequence>
<organism evidence="8 9">
    <name type="scientific">Megamonas hypermegale</name>
    <dbReference type="NCBI Taxonomy" id="158847"/>
    <lineage>
        <taxon>Bacteria</taxon>
        <taxon>Bacillati</taxon>
        <taxon>Bacillota</taxon>
        <taxon>Negativicutes</taxon>
        <taxon>Selenomonadales</taxon>
        <taxon>Selenomonadaceae</taxon>
        <taxon>Megamonas</taxon>
    </lineage>
</organism>
<accession>A0A378NRU9</accession>
<keyword evidence="3 5" id="KW-0238">DNA-binding</keyword>
<evidence type="ECO:0000256" key="3">
    <source>
        <dbReference type="ARBA" id="ARBA00023125"/>
    </source>
</evidence>
<proteinExistence type="inferred from homology"/>
<dbReference type="CDD" id="cd01189">
    <property type="entry name" value="INT_ICEBs1_C_like"/>
    <property type="match status" value="1"/>
</dbReference>
<dbReference type="InterPro" id="IPR044068">
    <property type="entry name" value="CB"/>
</dbReference>
<dbReference type="InterPro" id="IPR028259">
    <property type="entry name" value="AP2-like_int_N"/>
</dbReference>
<dbReference type="GO" id="GO:0003677">
    <property type="term" value="F:DNA binding"/>
    <property type="evidence" value="ECO:0007669"/>
    <property type="project" value="UniProtKB-UniRule"/>
</dbReference>
<reference evidence="8 9" key="1">
    <citation type="submission" date="2018-06" db="EMBL/GenBank/DDBJ databases">
        <authorList>
            <consortium name="Pathogen Informatics"/>
            <person name="Doyle S."/>
        </authorList>
    </citation>
    <scope>NUCLEOTIDE SEQUENCE [LARGE SCALE GENOMIC DNA]</scope>
    <source>
        <strain evidence="8 9">NCTC10571</strain>
    </source>
</reference>
<dbReference type="Proteomes" id="UP000255234">
    <property type="component" value="Unassembled WGS sequence"/>
</dbReference>
<protein>
    <submittedName>
        <fullName evidence="8">Integrase</fullName>
    </submittedName>
</protein>
<dbReference type="GO" id="GO:0006310">
    <property type="term" value="P:DNA recombination"/>
    <property type="evidence" value="ECO:0007669"/>
    <property type="project" value="UniProtKB-KW"/>
</dbReference>
<dbReference type="SUPFAM" id="SSF56349">
    <property type="entry name" value="DNA breaking-rejoining enzymes"/>
    <property type="match status" value="1"/>
</dbReference>
<name>A0A378NRU9_9FIRM</name>
<dbReference type="InterPro" id="IPR011010">
    <property type="entry name" value="DNA_brk_join_enz"/>
</dbReference>
<dbReference type="PROSITE" id="PS51898">
    <property type="entry name" value="TYR_RECOMBINASE"/>
    <property type="match status" value="1"/>
</dbReference>
<dbReference type="GO" id="GO:0015074">
    <property type="term" value="P:DNA integration"/>
    <property type="evidence" value="ECO:0007669"/>
    <property type="project" value="UniProtKB-KW"/>
</dbReference>
<evidence type="ECO:0000256" key="1">
    <source>
        <dbReference type="ARBA" id="ARBA00008857"/>
    </source>
</evidence>
<comment type="similarity">
    <text evidence="1">Belongs to the 'phage' integrase family.</text>
</comment>
<evidence type="ECO:0000313" key="9">
    <source>
        <dbReference type="Proteomes" id="UP000255234"/>
    </source>
</evidence>
<dbReference type="EMBL" id="UGPP01000001">
    <property type="protein sequence ID" value="STY70535.1"/>
    <property type="molecule type" value="Genomic_DNA"/>
</dbReference>
<dbReference type="InterPro" id="IPR013762">
    <property type="entry name" value="Integrase-like_cat_sf"/>
</dbReference>
<feature type="domain" description="Tyr recombinase" evidence="6">
    <location>
        <begin position="162"/>
        <end position="346"/>
    </location>
</feature>
<dbReference type="AlphaFoldDB" id="A0A378NRU9"/>
<feature type="domain" description="Core-binding (CB)" evidence="7">
    <location>
        <begin position="56"/>
        <end position="140"/>
    </location>
</feature>